<evidence type="ECO:0000313" key="3">
    <source>
        <dbReference type="Proteomes" id="UP000004367"/>
    </source>
</evidence>
<evidence type="ECO:0000313" key="2">
    <source>
        <dbReference type="EMBL" id="GAB49468.1"/>
    </source>
</evidence>
<evidence type="ECO:0000256" key="1">
    <source>
        <dbReference type="SAM" id="Phobius"/>
    </source>
</evidence>
<dbReference type="OrthoDB" id="3577600at2"/>
<dbReference type="Pfam" id="PF04306">
    <property type="entry name" value="DUF456"/>
    <property type="match status" value="1"/>
</dbReference>
<accession>H5UUR0</accession>
<dbReference type="InterPro" id="IPR007403">
    <property type="entry name" value="DUF456"/>
</dbReference>
<feature type="transmembrane region" description="Helical" evidence="1">
    <location>
        <begin position="7"/>
        <end position="40"/>
    </location>
</feature>
<organism evidence="2 3">
    <name type="scientific">Mobilicoccus pelagius NBRC 104925</name>
    <dbReference type="NCBI Taxonomy" id="1089455"/>
    <lineage>
        <taxon>Bacteria</taxon>
        <taxon>Bacillati</taxon>
        <taxon>Actinomycetota</taxon>
        <taxon>Actinomycetes</taxon>
        <taxon>Micrococcales</taxon>
        <taxon>Dermatophilaceae</taxon>
        <taxon>Mobilicoccus</taxon>
    </lineage>
</organism>
<keyword evidence="3" id="KW-1185">Reference proteome</keyword>
<evidence type="ECO:0008006" key="4">
    <source>
        <dbReference type="Google" id="ProtNLM"/>
    </source>
</evidence>
<dbReference type="AlphaFoldDB" id="H5UUR0"/>
<name>H5UUR0_9MICO</name>
<feature type="transmembrane region" description="Helical" evidence="1">
    <location>
        <begin position="82"/>
        <end position="111"/>
    </location>
</feature>
<comment type="caution">
    <text evidence="2">The sequence shown here is derived from an EMBL/GenBank/DDBJ whole genome shotgun (WGS) entry which is preliminary data.</text>
</comment>
<protein>
    <recommendedName>
        <fullName evidence="4">DUF456 domain-containing protein</fullName>
    </recommendedName>
</protein>
<keyword evidence="1" id="KW-0472">Membrane</keyword>
<keyword evidence="1" id="KW-0812">Transmembrane</keyword>
<keyword evidence="1" id="KW-1133">Transmembrane helix</keyword>
<feature type="transmembrane region" description="Helical" evidence="1">
    <location>
        <begin position="46"/>
        <end position="70"/>
    </location>
</feature>
<dbReference type="RefSeq" id="WP_009483311.1">
    <property type="nucleotide sequence ID" value="NZ_BAFE01000089.1"/>
</dbReference>
<dbReference type="STRING" id="1089455.MOPEL_130_00750"/>
<proteinExistence type="predicted"/>
<dbReference type="eggNOG" id="COG2839">
    <property type="taxonomic scope" value="Bacteria"/>
</dbReference>
<sequence>MLIAVTVIAALVVLAGLVGIIVPVLPGLALVLVAVAGWALAVQHPAGWTVLFFSFAMAVAGWVLQYLLPARRMQAFGVPRRTLLVGAGVGIVGLFLLPPLGLPIGFVLGVFGAEFARLGSAEQAWPSAVQALKAAAVSYGIELTVAVMIAIAFAIGASVVVSGSLAAVPSPTV</sequence>
<dbReference type="Proteomes" id="UP000004367">
    <property type="component" value="Unassembled WGS sequence"/>
</dbReference>
<gene>
    <name evidence="2" type="ORF">MOPEL_130_00750</name>
</gene>
<dbReference type="EMBL" id="BAFE01000089">
    <property type="protein sequence ID" value="GAB49468.1"/>
    <property type="molecule type" value="Genomic_DNA"/>
</dbReference>
<feature type="transmembrane region" description="Helical" evidence="1">
    <location>
        <begin position="145"/>
        <end position="168"/>
    </location>
</feature>
<reference evidence="2 3" key="1">
    <citation type="submission" date="2012-02" db="EMBL/GenBank/DDBJ databases">
        <title>Whole genome shotgun sequence of Mobilicoccus pelagius NBRC 104925.</title>
        <authorList>
            <person name="Yoshida Y."/>
            <person name="Hosoyama A."/>
            <person name="Tsuchikane K."/>
            <person name="Katsumata H."/>
            <person name="Yamazaki S."/>
            <person name="Fujita N."/>
        </authorList>
    </citation>
    <scope>NUCLEOTIDE SEQUENCE [LARGE SCALE GENOMIC DNA]</scope>
    <source>
        <strain evidence="2 3">NBRC 104925</strain>
    </source>
</reference>